<dbReference type="Proteomes" id="UP000199048">
    <property type="component" value="Unassembled WGS sequence"/>
</dbReference>
<keyword evidence="4" id="KW-0449">Lipoprotein</keyword>
<keyword evidence="2" id="KW-0472">Membrane</keyword>
<evidence type="ECO:0000313" key="7">
    <source>
        <dbReference type="EMBL" id="SFL32719.1"/>
    </source>
</evidence>
<dbReference type="EMBL" id="FOTK01000003">
    <property type="protein sequence ID" value="SFL32719.1"/>
    <property type="molecule type" value="Genomic_DNA"/>
</dbReference>
<protein>
    <submittedName>
        <fullName evidence="7">Membrane-bound inhibitor of C-type lysozyme</fullName>
    </submittedName>
</protein>
<keyword evidence="8" id="KW-1185">Reference proteome</keyword>
<keyword evidence="1 5" id="KW-0732">Signal</keyword>
<name>A0A1I4GS33_9HYPH</name>
<dbReference type="Pfam" id="PF09864">
    <property type="entry name" value="MliC"/>
    <property type="match status" value="1"/>
</dbReference>
<dbReference type="Gene3D" id="2.40.128.200">
    <property type="match status" value="1"/>
</dbReference>
<dbReference type="InterPro" id="IPR036328">
    <property type="entry name" value="MliC_sf"/>
</dbReference>
<feature type="signal peptide" evidence="5">
    <location>
        <begin position="1"/>
        <end position="25"/>
    </location>
</feature>
<feature type="domain" description="C-type lysozyme inhibitor" evidence="6">
    <location>
        <begin position="49"/>
        <end position="113"/>
    </location>
</feature>
<gene>
    <name evidence="7" type="ORF">SAMN05192568_1003198</name>
</gene>
<evidence type="ECO:0000259" key="6">
    <source>
        <dbReference type="Pfam" id="PF09864"/>
    </source>
</evidence>
<keyword evidence="3" id="KW-0564">Palmitate</keyword>
<organism evidence="7 8">
    <name type="scientific">Methylobacterium pseudosasicola</name>
    <dbReference type="NCBI Taxonomy" id="582667"/>
    <lineage>
        <taxon>Bacteria</taxon>
        <taxon>Pseudomonadati</taxon>
        <taxon>Pseudomonadota</taxon>
        <taxon>Alphaproteobacteria</taxon>
        <taxon>Hyphomicrobiales</taxon>
        <taxon>Methylobacteriaceae</taxon>
        <taxon>Methylobacterium</taxon>
    </lineage>
</organism>
<dbReference type="AlphaFoldDB" id="A0A1I4GS33"/>
<evidence type="ECO:0000313" key="8">
    <source>
        <dbReference type="Proteomes" id="UP000199048"/>
    </source>
</evidence>
<proteinExistence type="predicted"/>
<dbReference type="STRING" id="582667.SAMN05192568_1003198"/>
<sequence>MRRIAQALCLLFEVSAWTGTTRALAAEEPAQAQNDMARPEPAQPHRVVFSCPRDQTLSVAFVTVGQAEQAVVQPPSGPSVTLPIKPSGSGFRYADETHELRGKGQEVIWTDASKRPIVCTEQMSAPSGTAPR</sequence>
<evidence type="ECO:0000256" key="3">
    <source>
        <dbReference type="ARBA" id="ARBA00023139"/>
    </source>
</evidence>
<accession>A0A1I4GS33</accession>
<dbReference type="InterPro" id="IPR018660">
    <property type="entry name" value="MliC"/>
</dbReference>
<dbReference type="OrthoDB" id="7173921at2"/>
<evidence type="ECO:0000256" key="5">
    <source>
        <dbReference type="SAM" id="SignalP"/>
    </source>
</evidence>
<evidence type="ECO:0000256" key="2">
    <source>
        <dbReference type="ARBA" id="ARBA00023136"/>
    </source>
</evidence>
<reference evidence="8" key="1">
    <citation type="submission" date="2016-10" db="EMBL/GenBank/DDBJ databases">
        <authorList>
            <person name="Varghese N."/>
            <person name="Submissions S."/>
        </authorList>
    </citation>
    <scope>NUCLEOTIDE SEQUENCE [LARGE SCALE GENOMIC DNA]</scope>
    <source>
        <strain evidence="8">BL36</strain>
    </source>
</reference>
<dbReference type="SUPFAM" id="SSF141488">
    <property type="entry name" value="YdhA-like"/>
    <property type="match status" value="1"/>
</dbReference>
<feature type="chain" id="PRO_5011521565" evidence="5">
    <location>
        <begin position="26"/>
        <end position="132"/>
    </location>
</feature>
<evidence type="ECO:0000256" key="4">
    <source>
        <dbReference type="ARBA" id="ARBA00023288"/>
    </source>
</evidence>
<evidence type="ECO:0000256" key="1">
    <source>
        <dbReference type="ARBA" id="ARBA00022729"/>
    </source>
</evidence>
<dbReference type="RefSeq" id="WP_092037684.1">
    <property type="nucleotide sequence ID" value="NZ_FOTK01000003.1"/>
</dbReference>